<dbReference type="InterPro" id="IPR023159">
    <property type="entry name" value="SO1590-like_sf"/>
</dbReference>
<dbReference type="EMBL" id="SHMC01000006">
    <property type="protein sequence ID" value="TAA23217.1"/>
    <property type="molecule type" value="Genomic_DNA"/>
</dbReference>
<gene>
    <name evidence="2" type="ORF">EA660_14845</name>
</gene>
<comment type="caution">
    <text evidence="2">The sequence shown here is derived from an EMBL/GenBank/DDBJ whole genome shotgun (WGS) entry which is preliminary data.</text>
</comment>
<dbReference type="OrthoDB" id="69764at2"/>
<proteinExistence type="predicted"/>
<dbReference type="SUPFAM" id="SSF159238">
    <property type="entry name" value="SO1590-like"/>
    <property type="match status" value="1"/>
</dbReference>
<evidence type="ECO:0000313" key="3">
    <source>
        <dbReference type="Proteomes" id="UP000292627"/>
    </source>
</evidence>
<feature type="region of interest" description="Disordered" evidence="1">
    <location>
        <begin position="1"/>
        <end position="24"/>
    </location>
</feature>
<evidence type="ECO:0000256" key="1">
    <source>
        <dbReference type="SAM" id="MobiDB-lite"/>
    </source>
</evidence>
<dbReference type="AlphaFoldDB" id="A0A4Q8L670"/>
<reference evidence="2 3" key="1">
    <citation type="submission" date="2019-02" db="EMBL/GenBank/DDBJ databases">
        <title>WGS of Pseudoxanthomonas species novum from clinical isolates.</title>
        <authorList>
            <person name="Bernier A.-M."/>
            <person name="Bernard K."/>
            <person name="Vachon A."/>
        </authorList>
    </citation>
    <scope>NUCLEOTIDE SEQUENCE [LARGE SCALE GENOMIC DNA]</scope>
    <source>
        <strain evidence="2 3">NML171200</strain>
    </source>
</reference>
<protein>
    <submittedName>
        <fullName evidence="2">DUF3224 domain-containing protein</fullName>
    </submittedName>
</protein>
<accession>A0A4Q8L670</accession>
<dbReference type="Pfam" id="PF11528">
    <property type="entry name" value="DUF3224"/>
    <property type="match status" value="1"/>
</dbReference>
<dbReference type="RefSeq" id="WP_130552242.1">
    <property type="nucleotide sequence ID" value="NZ_SHMC01000006.1"/>
</dbReference>
<dbReference type="InterPro" id="IPR021607">
    <property type="entry name" value="DUF3224"/>
</dbReference>
<sequence length="135" mass="14002">MHHATGTFEVKLQPQGEIGADAGDGNSLSRLSLDKRFSGDLVGTGVGEMLAARAAVPTSAAYVAIERITGTLHGKAGSFVLVHRGVMQGERQQLEVQVAPASGTGALAGITGTLAIRIENGQHFYDLTYALPDAD</sequence>
<evidence type="ECO:0000313" key="2">
    <source>
        <dbReference type="EMBL" id="TAA23217.1"/>
    </source>
</evidence>
<dbReference type="Proteomes" id="UP000292627">
    <property type="component" value="Unassembled WGS sequence"/>
</dbReference>
<dbReference type="Gene3D" id="2.40.350.10">
    <property type="entry name" value="SO1590-like"/>
    <property type="match status" value="1"/>
</dbReference>
<name>A0A4Q8L670_9GAMM</name>
<organism evidence="2 3">
    <name type="scientific">Pseudoxanthomonas winnipegensis</name>
    <dbReference type="NCBI Taxonomy" id="2480810"/>
    <lineage>
        <taxon>Bacteria</taxon>
        <taxon>Pseudomonadati</taxon>
        <taxon>Pseudomonadota</taxon>
        <taxon>Gammaproteobacteria</taxon>
        <taxon>Lysobacterales</taxon>
        <taxon>Lysobacteraceae</taxon>
        <taxon>Pseudoxanthomonas</taxon>
    </lineage>
</organism>